<protein>
    <submittedName>
        <fullName evidence="2">Uncharacterized protein</fullName>
    </submittedName>
</protein>
<reference evidence="2 3" key="1">
    <citation type="journal article" date="2019" name="Appl. Microbiol. Biotechnol.">
        <title>Uncovering carbohydrate metabolism through a genotype-phenotype association study of 56 lactic acid bacteria genomes.</title>
        <authorList>
            <person name="Buron-Moles G."/>
            <person name="Chailyan A."/>
            <person name="Dolejs I."/>
            <person name="Forster J."/>
            <person name="Miks M.H."/>
        </authorList>
    </citation>
    <scope>NUCLEOTIDE SEQUENCE [LARGE SCALE GENOMIC DNA]</scope>
    <source>
        <strain evidence="2 3">ATCC 29644</strain>
    </source>
</reference>
<dbReference type="EMBL" id="PUFN01000015">
    <property type="protein sequence ID" value="TDG72779.1"/>
    <property type="molecule type" value="Genomic_DNA"/>
</dbReference>
<gene>
    <name evidence="2" type="ORF">C5L30_000963</name>
</gene>
<keyword evidence="3" id="KW-1185">Reference proteome</keyword>
<dbReference type="RefSeq" id="WP_010020248.1">
    <property type="nucleotide sequence ID" value="NZ_PUFN01000015.1"/>
</dbReference>
<proteinExistence type="predicted"/>
<sequence>MTVLFNEKINLTEDATRFINEYIDYVKELNHKDLFEGLKDKQILKNKFIFKMYQLENLDSAMVDVHVANNRVYILASVWTSKVITIGSIPLTPKLKLALSNNYYPKLSITGGFFKQVVPDDFDKDKIVDGFDPYQLTLEIHKADMTVYKSQKIDSVYHAAFKTENSLITVSKNLMRCFAVFGLLLGLGFMFLGYMLTGLLVIIAFFGVNSYTLIIADTHMQTQPQRQRIS</sequence>
<keyword evidence="1" id="KW-0812">Transmembrane</keyword>
<accession>A0A4R5NFP3</accession>
<dbReference type="AlphaFoldDB" id="A0A4R5NFP3"/>
<organism evidence="2 3">
    <name type="scientific">Companilactobacillus farciminis</name>
    <dbReference type="NCBI Taxonomy" id="1612"/>
    <lineage>
        <taxon>Bacteria</taxon>
        <taxon>Bacillati</taxon>
        <taxon>Bacillota</taxon>
        <taxon>Bacilli</taxon>
        <taxon>Lactobacillales</taxon>
        <taxon>Lactobacillaceae</taxon>
        <taxon>Companilactobacillus</taxon>
    </lineage>
</organism>
<dbReference type="STRING" id="1612.ABB44_00055"/>
<feature type="transmembrane region" description="Helical" evidence="1">
    <location>
        <begin position="198"/>
        <end position="216"/>
    </location>
</feature>
<comment type="caution">
    <text evidence="2">The sequence shown here is derived from an EMBL/GenBank/DDBJ whole genome shotgun (WGS) entry which is preliminary data.</text>
</comment>
<name>A0A4R5NFP3_9LACO</name>
<evidence type="ECO:0000313" key="2">
    <source>
        <dbReference type="EMBL" id="TDG72779.1"/>
    </source>
</evidence>
<evidence type="ECO:0000256" key="1">
    <source>
        <dbReference type="SAM" id="Phobius"/>
    </source>
</evidence>
<dbReference type="OrthoDB" id="2283419at2"/>
<evidence type="ECO:0000313" key="3">
    <source>
        <dbReference type="Proteomes" id="UP000295257"/>
    </source>
</evidence>
<keyword evidence="1" id="KW-0472">Membrane</keyword>
<dbReference type="Proteomes" id="UP000295257">
    <property type="component" value="Unassembled WGS sequence"/>
</dbReference>
<keyword evidence="1" id="KW-1133">Transmembrane helix</keyword>